<reference evidence="13" key="3">
    <citation type="submission" date="2020-03" db="EMBL/GenBank/DDBJ databases">
        <title>Sequencing and Assembly of Multiple Reported Metal-Biooxidizing Members of the Extremely Thermoacidophilic Archaeal Family Sulfolobaceae.</title>
        <authorList>
            <person name="Counts J.A."/>
            <person name="Kelly R.M."/>
        </authorList>
    </citation>
    <scope>NUCLEOTIDE SEQUENCE [LARGE SCALE GENOMIC DNA]</scope>
    <source>
        <strain evidence="13">HO1-1</strain>
    </source>
</reference>
<feature type="domain" description="FAD/NAD(P)-binding" evidence="11">
    <location>
        <begin position="1"/>
        <end position="287"/>
    </location>
</feature>
<dbReference type="STRING" id="1293036.GCA_001315825_00908"/>
<gene>
    <name evidence="12" type="ORF">DFR87_08450</name>
</gene>
<dbReference type="InterPro" id="IPR050151">
    <property type="entry name" value="Class-I_Pyr_Nuc-Dis_Oxidored"/>
</dbReference>
<keyword evidence="3 9" id="KW-0285">Flavoprotein</keyword>
<dbReference type="AlphaFoldDB" id="A0A2U9IUL4"/>
<dbReference type="InterPro" id="IPR036188">
    <property type="entry name" value="FAD/NAD-bd_sf"/>
</dbReference>
<reference evidence="12 13" key="1">
    <citation type="submission" date="2018-05" db="EMBL/GenBank/DDBJ databases">
        <title>Complete Genome Sequences of Extremely Thermoacidophilic, Metal-Mobilizing Type-Strain Members of the Archaeal Family Sulfolobaceae: Acidianus brierleyi DSM-1651T, Acidianus sulfidivorans DSM-18786T, Metallosphaera hakonensis DSM-7519T, and Metallosphaera prunae DSM-10039T.</title>
        <authorList>
            <person name="Counts J.A."/>
            <person name="Kelly R.M."/>
        </authorList>
    </citation>
    <scope>NUCLEOTIDE SEQUENCE [LARGE SCALE GENOMIC DNA]</scope>
    <source>
        <strain evidence="12 13">HO1-1</strain>
    </source>
</reference>
<dbReference type="InterPro" id="IPR012999">
    <property type="entry name" value="Pyr_OxRdtase_I_AS"/>
</dbReference>
<dbReference type="GeneID" id="36835366"/>
<dbReference type="Pfam" id="PF02852">
    <property type="entry name" value="Pyr_redox_dim"/>
    <property type="match status" value="1"/>
</dbReference>
<dbReference type="EMBL" id="CP029287">
    <property type="protein sequence ID" value="AWR99714.1"/>
    <property type="molecule type" value="Genomic_DNA"/>
</dbReference>
<keyword evidence="7" id="KW-1015">Disulfide bond</keyword>
<keyword evidence="5 9" id="KW-0560">Oxidoreductase</keyword>
<evidence type="ECO:0000256" key="4">
    <source>
        <dbReference type="ARBA" id="ARBA00022827"/>
    </source>
</evidence>
<accession>A0A2U9IUL4</accession>
<keyword evidence="13" id="KW-1185">Reference proteome</keyword>
<comment type="cofactor">
    <cofactor evidence="1">
        <name>FAD</name>
        <dbReference type="ChEBI" id="CHEBI:57692"/>
    </cofactor>
</comment>
<organism evidence="12 13">
    <name type="scientific">Metallosphaera hakonensis JCM 8857 = DSM 7519</name>
    <dbReference type="NCBI Taxonomy" id="1293036"/>
    <lineage>
        <taxon>Archaea</taxon>
        <taxon>Thermoproteota</taxon>
        <taxon>Thermoprotei</taxon>
        <taxon>Sulfolobales</taxon>
        <taxon>Sulfolobaceae</taxon>
        <taxon>Metallosphaera</taxon>
    </lineage>
</organism>
<dbReference type="OrthoDB" id="27922at2157"/>
<dbReference type="InterPro" id="IPR023753">
    <property type="entry name" value="FAD/NAD-binding_dom"/>
</dbReference>
<sequence length="410" mass="44724">MKVVVVGSGPAGLYSALTASERGAKVSLIEKSDKLGGTCVLYGCIPSKAMMFPLSLSYSSSKFGKTIDFSYGELEGFARNVTQRVSKGVEYMLESAGVEVITGRATMRSGKINVNGQTIDADSVIIAIGTNKPQFPGTIASDDLHFLERDFQSVLLVGGGVGGVEYGWLLNMAKKRVTIVEREDLLLPGHDLDLRQSVTSFFKRLGIDVRTRSEAKIGDDVKINGRSEKFDIVVFTFGRRPSLEGFEEIKGDKWVNVDEFMRTNVNNVYAAGDVTGSFTAHEAIHKGIVAGLNATGEKRTYDGTAVPKILYTHPEIAYVGSTEGKCVKLNMTEVVRAVTERSTEGFIKVCADETGILKGGVAFSERAEDIISVLAILIRLRVKLEDAKNLIFPHPSYLEGLWEALRRFKS</sequence>
<reference evidence="13" key="2">
    <citation type="submission" date="2020-03" db="EMBL/GenBank/DDBJ databases">
        <title>Complete Genome Sequences of Extremely Thermoacidophilic, Metal-Mobilizing Type-Strain Members of the Archaeal Family Sulfolobaceae: Acidianus brierleyi DSM-1651T, Acidianus sulfidivorans DSM-18786T, Metallosphaera hakonensis DSM-7519T, and Metallosphaera prunae DSM-10039T.</title>
        <authorList>
            <person name="Counts J.A."/>
            <person name="Kelly R.M."/>
        </authorList>
    </citation>
    <scope>NUCLEOTIDE SEQUENCE [LARGE SCALE GENOMIC DNA]</scope>
    <source>
        <strain evidence="13">HO1-1</strain>
    </source>
</reference>
<dbReference type="PROSITE" id="PS00076">
    <property type="entry name" value="PYRIDINE_REDOX_1"/>
    <property type="match status" value="1"/>
</dbReference>
<dbReference type="PRINTS" id="PR00411">
    <property type="entry name" value="PNDRDTASEI"/>
</dbReference>
<dbReference type="InterPro" id="IPR016156">
    <property type="entry name" value="FAD/NAD-linked_Rdtase_dimer_sf"/>
</dbReference>
<keyword evidence="8 9" id="KW-0676">Redox-active center</keyword>
<evidence type="ECO:0000256" key="7">
    <source>
        <dbReference type="ARBA" id="ARBA00023157"/>
    </source>
</evidence>
<evidence type="ECO:0000256" key="2">
    <source>
        <dbReference type="ARBA" id="ARBA00007532"/>
    </source>
</evidence>
<evidence type="ECO:0000259" key="11">
    <source>
        <dbReference type="Pfam" id="PF07992"/>
    </source>
</evidence>
<feature type="domain" description="Pyridine nucleotide-disulphide oxidoreductase dimerisation" evidence="10">
    <location>
        <begin position="306"/>
        <end position="404"/>
    </location>
</feature>
<name>A0A2U9IUL4_9CREN</name>
<dbReference type="Pfam" id="PF07992">
    <property type="entry name" value="Pyr_redox_2"/>
    <property type="match status" value="1"/>
</dbReference>
<evidence type="ECO:0000313" key="12">
    <source>
        <dbReference type="EMBL" id="AWR99714.1"/>
    </source>
</evidence>
<dbReference type="PANTHER" id="PTHR22912">
    <property type="entry name" value="DISULFIDE OXIDOREDUCTASE"/>
    <property type="match status" value="1"/>
</dbReference>
<dbReference type="Gene3D" id="3.30.390.30">
    <property type="match status" value="1"/>
</dbReference>
<dbReference type="PANTHER" id="PTHR22912:SF151">
    <property type="entry name" value="DIHYDROLIPOYL DEHYDROGENASE, MITOCHONDRIAL"/>
    <property type="match status" value="1"/>
</dbReference>
<dbReference type="KEGG" id="mhk:DFR87_08450"/>
<dbReference type="InterPro" id="IPR004099">
    <property type="entry name" value="Pyr_nucl-diS_OxRdtase_dimer"/>
</dbReference>
<evidence type="ECO:0000313" key="13">
    <source>
        <dbReference type="Proteomes" id="UP000247586"/>
    </source>
</evidence>
<dbReference type="SUPFAM" id="SSF51905">
    <property type="entry name" value="FAD/NAD(P)-binding domain"/>
    <property type="match status" value="1"/>
</dbReference>
<evidence type="ECO:0000256" key="1">
    <source>
        <dbReference type="ARBA" id="ARBA00001974"/>
    </source>
</evidence>
<evidence type="ECO:0000256" key="6">
    <source>
        <dbReference type="ARBA" id="ARBA00023027"/>
    </source>
</evidence>
<dbReference type="Gene3D" id="3.50.50.60">
    <property type="entry name" value="FAD/NAD(P)-binding domain"/>
    <property type="match status" value="2"/>
</dbReference>
<dbReference type="GO" id="GO:0050660">
    <property type="term" value="F:flavin adenine dinucleotide binding"/>
    <property type="evidence" value="ECO:0007669"/>
    <property type="project" value="TreeGrafter"/>
</dbReference>
<dbReference type="PRINTS" id="PR00368">
    <property type="entry name" value="FADPNR"/>
</dbReference>
<evidence type="ECO:0000259" key="10">
    <source>
        <dbReference type="Pfam" id="PF02852"/>
    </source>
</evidence>
<dbReference type="Proteomes" id="UP000247586">
    <property type="component" value="Chromosome"/>
</dbReference>
<evidence type="ECO:0000256" key="5">
    <source>
        <dbReference type="ARBA" id="ARBA00023002"/>
    </source>
</evidence>
<dbReference type="GO" id="GO:0006103">
    <property type="term" value="P:2-oxoglutarate metabolic process"/>
    <property type="evidence" value="ECO:0007669"/>
    <property type="project" value="TreeGrafter"/>
</dbReference>
<dbReference type="GO" id="GO:0004148">
    <property type="term" value="F:dihydrolipoyl dehydrogenase (NADH) activity"/>
    <property type="evidence" value="ECO:0007669"/>
    <property type="project" value="TreeGrafter"/>
</dbReference>
<keyword evidence="6" id="KW-0520">NAD</keyword>
<protein>
    <submittedName>
        <fullName evidence="12">Pyridine nucleotide-disulfide oxidoreductase</fullName>
    </submittedName>
</protein>
<dbReference type="RefSeq" id="WP_110369326.1">
    <property type="nucleotide sequence ID" value="NZ_CP029287.2"/>
</dbReference>
<proteinExistence type="inferred from homology"/>
<evidence type="ECO:0000256" key="9">
    <source>
        <dbReference type="RuleBase" id="RU003691"/>
    </source>
</evidence>
<keyword evidence="4 9" id="KW-0274">FAD</keyword>
<comment type="similarity">
    <text evidence="2 9">Belongs to the class-I pyridine nucleotide-disulfide oxidoreductase family.</text>
</comment>
<evidence type="ECO:0000256" key="3">
    <source>
        <dbReference type="ARBA" id="ARBA00022630"/>
    </source>
</evidence>
<dbReference type="SUPFAM" id="SSF55424">
    <property type="entry name" value="FAD/NAD-linked reductases, dimerisation (C-terminal) domain"/>
    <property type="match status" value="1"/>
</dbReference>
<evidence type="ECO:0000256" key="8">
    <source>
        <dbReference type="ARBA" id="ARBA00023284"/>
    </source>
</evidence>